<proteinExistence type="predicted"/>
<dbReference type="Pfam" id="PF13302">
    <property type="entry name" value="Acetyltransf_3"/>
    <property type="match status" value="1"/>
</dbReference>
<dbReference type="Gene3D" id="3.40.630.30">
    <property type="match status" value="1"/>
</dbReference>
<evidence type="ECO:0000313" key="3">
    <source>
        <dbReference type="Proteomes" id="UP000651085"/>
    </source>
</evidence>
<evidence type="ECO:0000313" key="2">
    <source>
        <dbReference type="EMBL" id="MBC8595173.1"/>
    </source>
</evidence>
<dbReference type="RefSeq" id="WP_262436232.1">
    <property type="nucleotide sequence ID" value="NZ_JACRTF010000001.1"/>
</dbReference>
<comment type="caution">
    <text evidence="2">The sequence shown here is derived from an EMBL/GenBank/DDBJ whole genome shotgun (WGS) entry which is preliminary data.</text>
</comment>
<dbReference type="PANTHER" id="PTHR43792:SF13">
    <property type="entry name" value="ACETYLTRANSFERASE"/>
    <property type="match status" value="1"/>
</dbReference>
<gene>
    <name evidence="2" type="ORF">H8744_18350</name>
</gene>
<organism evidence="2 3">
    <name type="scientific">Jilunia laotingensis</name>
    <dbReference type="NCBI Taxonomy" id="2763675"/>
    <lineage>
        <taxon>Bacteria</taxon>
        <taxon>Pseudomonadati</taxon>
        <taxon>Bacteroidota</taxon>
        <taxon>Bacteroidia</taxon>
        <taxon>Bacteroidales</taxon>
        <taxon>Bacteroidaceae</taxon>
        <taxon>Jilunia</taxon>
    </lineage>
</organism>
<dbReference type="PANTHER" id="PTHR43792">
    <property type="entry name" value="GNAT FAMILY, PUTATIVE (AFU_ORTHOLOGUE AFUA_3G00765)-RELATED-RELATED"/>
    <property type="match status" value="1"/>
</dbReference>
<sequence length="164" mass="19173">MIIQTRRLELIPLTLHQLKLWIEDMHALEKELNCTYQGEPMVGLFLNIAKGQLEATEKDKAHYFWHSFWLLLRKTDRTVIGATDFKDVPNANGEVEIGYGIGKAFEHNGYMTEAVESMCKWALRQKNVLNIIAETDIDNQASQNILERCGFIKYKEEETIWWRL</sequence>
<accession>A0A926F3P9</accession>
<keyword evidence="3" id="KW-1185">Reference proteome</keyword>
<dbReference type="AlphaFoldDB" id="A0A926F3P9"/>
<dbReference type="SUPFAM" id="SSF55729">
    <property type="entry name" value="Acyl-CoA N-acyltransferases (Nat)"/>
    <property type="match status" value="1"/>
</dbReference>
<name>A0A926F3P9_9BACT</name>
<dbReference type="GO" id="GO:0016747">
    <property type="term" value="F:acyltransferase activity, transferring groups other than amino-acyl groups"/>
    <property type="evidence" value="ECO:0007669"/>
    <property type="project" value="InterPro"/>
</dbReference>
<feature type="domain" description="N-acetyltransferase" evidence="1">
    <location>
        <begin position="13"/>
        <end position="164"/>
    </location>
</feature>
<reference evidence="2" key="1">
    <citation type="submission" date="2020-08" db="EMBL/GenBank/DDBJ databases">
        <title>Genome public.</title>
        <authorList>
            <person name="Liu C."/>
            <person name="Sun Q."/>
        </authorList>
    </citation>
    <scope>NUCLEOTIDE SEQUENCE</scope>
    <source>
        <strain evidence="2">N12</strain>
    </source>
</reference>
<protein>
    <submittedName>
        <fullName evidence="2">GNAT family N-acetyltransferase</fullName>
    </submittedName>
</protein>
<dbReference type="Proteomes" id="UP000651085">
    <property type="component" value="Unassembled WGS sequence"/>
</dbReference>
<dbReference type="EMBL" id="JACRTF010000001">
    <property type="protein sequence ID" value="MBC8595173.1"/>
    <property type="molecule type" value="Genomic_DNA"/>
</dbReference>
<evidence type="ECO:0000259" key="1">
    <source>
        <dbReference type="PROSITE" id="PS51186"/>
    </source>
</evidence>
<dbReference type="InterPro" id="IPR016181">
    <property type="entry name" value="Acyl_CoA_acyltransferase"/>
</dbReference>
<dbReference type="InterPro" id="IPR051531">
    <property type="entry name" value="N-acetyltransferase"/>
</dbReference>
<dbReference type="InterPro" id="IPR000182">
    <property type="entry name" value="GNAT_dom"/>
</dbReference>
<dbReference type="PROSITE" id="PS51186">
    <property type="entry name" value="GNAT"/>
    <property type="match status" value="1"/>
</dbReference>